<organism evidence="2 3">
    <name type="scientific">Zasmidium cellare ATCC 36951</name>
    <dbReference type="NCBI Taxonomy" id="1080233"/>
    <lineage>
        <taxon>Eukaryota</taxon>
        <taxon>Fungi</taxon>
        <taxon>Dikarya</taxon>
        <taxon>Ascomycota</taxon>
        <taxon>Pezizomycotina</taxon>
        <taxon>Dothideomycetes</taxon>
        <taxon>Dothideomycetidae</taxon>
        <taxon>Mycosphaerellales</taxon>
        <taxon>Mycosphaerellaceae</taxon>
        <taxon>Zasmidium</taxon>
    </lineage>
</organism>
<accession>A0A6A6CSI7</accession>
<dbReference type="OrthoDB" id="3647420at2759"/>
<evidence type="ECO:0000313" key="3">
    <source>
        <dbReference type="Proteomes" id="UP000799537"/>
    </source>
</evidence>
<dbReference type="PANTHER" id="PTHR33112:SF16">
    <property type="entry name" value="HETEROKARYON INCOMPATIBILITY DOMAIN-CONTAINING PROTEIN"/>
    <property type="match status" value="1"/>
</dbReference>
<sequence>MGSKRCVYCASLTIEKLVHLAEREFYGHTFPGEHYYQHHQSFKDLESAAYEGCDLCWVILDAFKTTPEDYMSSAIGITAEEADRRGSLYTEAILAEPSHVRLAINASHVYAGRRLDEVEAFDILLVQTDQPLFIDGRRIGRFETGRDLGADENFAVVNAWLQQCREEHLTCRTEVAGLLPTRVIDVHSEPPKLVLSRGAVGKYLALSHCWGGAISVLLTTKTIDPFQEELPMDQIPRNFEDAITITRRLGVQYLWIDSLCIMQDCKEDWTVESKKMGQVYRDSVLTIYAAAATGSTSGILCKGSNNGSQARAAIKVFNNELLEVAVAGKWDPDLESMKVLERSSPLNKRGWTLQELTLSPRQLHFGKDGIYWRCREQTCSLDGLSIGNLSPYDSMDVDPSSVFFWDTAHGQRLTPDEMQVAMTAFLTLVQTYSHRALTYNTDKLPALSGLCERIHRLIGGEYLAGIWSRDLARGLLWYKEMSSCKHVQPYRAPSWSWATTNDPVLFQIRPEMPATPSIEIISHRIEPCDSANPYGAVRSGLLVVKGLTLPLIRSRQVDKTLWSQDRYTALFIDTGTDLKSAMGLVLRPKEHSADVTFERVGMFSVDAGVVPGLMDELKDETITLV</sequence>
<gene>
    <name evidence="2" type="ORF">M409DRAFT_64912</name>
</gene>
<dbReference type="InterPro" id="IPR010730">
    <property type="entry name" value="HET"/>
</dbReference>
<proteinExistence type="predicted"/>
<dbReference type="RefSeq" id="XP_033670037.1">
    <property type="nucleotide sequence ID" value="XM_033816281.1"/>
</dbReference>
<name>A0A6A6CSI7_ZASCE</name>
<reference evidence="2" key="1">
    <citation type="journal article" date="2020" name="Stud. Mycol.">
        <title>101 Dothideomycetes genomes: a test case for predicting lifestyles and emergence of pathogens.</title>
        <authorList>
            <person name="Haridas S."/>
            <person name="Albert R."/>
            <person name="Binder M."/>
            <person name="Bloem J."/>
            <person name="Labutti K."/>
            <person name="Salamov A."/>
            <person name="Andreopoulos B."/>
            <person name="Baker S."/>
            <person name="Barry K."/>
            <person name="Bills G."/>
            <person name="Bluhm B."/>
            <person name="Cannon C."/>
            <person name="Castanera R."/>
            <person name="Culley D."/>
            <person name="Daum C."/>
            <person name="Ezra D."/>
            <person name="Gonzalez J."/>
            <person name="Henrissat B."/>
            <person name="Kuo A."/>
            <person name="Liang C."/>
            <person name="Lipzen A."/>
            <person name="Lutzoni F."/>
            <person name="Magnuson J."/>
            <person name="Mondo S."/>
            <person name="Nolan M."/>
            <person name="Ohm R."/>
            <person name="Pangilinan J."/>
            <person name="Park H.-J."/>
            <person name="Ramirez L."/>
            <person name="Alfaro M."/>
            <person name="Sun H."/>
            <person name="Tritt A."/>
            <person name="Yoshinaga Y."/>
            <person name="Zwiers L.-H."/>
            <person name="Turgeon B."/>
            <person name="Goodwin S."/>
            <person name="Spatafora J."/>
            <person name="Crous P."/>
            <person name="Grigoriev I."/>
        </authorList>
    </citation>
    <scope>NUCLEOTIDE SEQUENCE</scope>
    <source>
        <strain evidence="2">ATCC 36951</strain>
    </source>
</reference>
<dbReference type="PANTHER" id="PTHR33112">
    <property type="entry name" value="DOMAIN PROTEIN, PUTATIVE-RELATED"/>
    <property type="match status" value="1"/>
</dbReference>
<dbReference type="Pfam" id="PF06985">
    <property type="entry name" value="HET"/>
    <property type="match status" value="1"/>
</dbReference>
<keyword evidence="3" id="KW-1185">Reference proteome</keyword>
<dbReference type="AlphaFoldDB" id="A0A6A6CSI7"/>
<evidence type="ECO:0000259" key="1">
    <source>
        <dbReference type="Pfam" id="PF06985"/>
    </source>
</evidence>
<evidence type="ECO:0000313" key="2">
    <source>
        <dbReference type="EMBL" id="KAF2169148.1"/>
    </source>
</evidence>
<dbReference type="GeneID" id="54569553"/>
<feature type="domain" description="Heterokaryon incompatibility" evidence="1">
    <location>
        <begin position="203"/>
        <end position="355"/>
    </location>
</feature>
<dbReference type="EMBL" id="ML993588">
    <property type="protein sequence ID" value="KAF2169148.1"/>
    <property type="molecule type" value="Genomic_DNA"/>
</dbReference>
<protein>
    <recommendedName>
        <fullName evidence="1">Heterokaryon incompatibility domain-containing protein</fullName>
    </recommendedName>
</protein>
<dbReference type="Proteomes" id="UP000799537">
    <property type="component" value="Unassembled WGS sequence"/>
</dbReference>